<evidence type="ECO:0000313" key="7">
    <source>
        <dbReference type="EMBL" id="NMP26647.1"/>
    </source>
</evidence>
<dbReference type="Proteomes" id="UP000585363">
    <property type="component" value="Unassembled WGS sequence"/>
</dbReference>
<reference evidence="7 8" key="2">
    <citation type="submission" date="2020-06" db="EMBL/GenBank/DDBJ databases">
        <title>Polyphasic characterization of a Rahnella strain isolated from tree sap.</title>
        <authorList>
            <person name="Kim I.S."/>
        </authorList>
    </citation>
    <scope>NUCLEOTIDE SEQUENCE [LARGE SCALE GENOMIC DNA]</scope>
    <source>
        <strain evidence="7 8">SAP-1</strain>
    </source>
</reference>
<accession>A0A848MES2</accession>
<evidence type="ECO:0000256" key="4">
    <source>
        <dbReference type="ARBA" id="ARBA00023110"/>
    </source>
</evidence>
<evidence type="ECO:0000313" key="8">
    <source>
        <dbReference type="Proteomes" id="UP000585363"/>
    </source>
</evidence>
<evidence type="ECO:0000256" key="2">
    <source>
        <dbReference type="ARBA" id="ARBA00007656"/>
    </source>
</evidence>
<dbReference type="NCBIfam" id="TIGR02933">
    <property type="entry name" value="nifM_nitrog"/>
    <property type="match status" value="1"/>
</dbReference>
<dbReference type="InterPro" id="IPR000297">
    <property type="entry name" value="PPIase_PpiC"/>
</dbReference>
<protein>
    <recommendedName>
        <fullName evidence="3">peptidylprolyl isomerase</fullName>
        <ecNumber evidence="3">5.2.1.8</ecNumber>
    </recommendedName>
</protein>
<comment type="catalytic activity">
    <reaction evidence="1">
        <text>[protein]-peptidylproline (omega=180) = [protein]-peptidylproline (omega=0)</text>
        <dbReference type="Rhea" id="RHEA:16237"/>
        <dbReference type="Rhea" id="RHEA-COMP:10747"/>
        <dbReference type="Rhea" id="RHEA-COMP:10748"/>
        <dbReference type="ChEBI" id="CHEBI:83833"/>
        <dbReference type="ChEBI" id="CHEBI:83834"/>
        <dbReference type="EC" id="5.2.1.8"/>
    </reaction>
</comment>
<evidence type="ECO:0000256" key="5">
    <source>
        <dbReference type="PROSITE-ProRule" id="PRU00278"/>
    </source>
</evidence>
<dbReference type="PANTHER" id="PTHR47245">
    <property type="entry name" value="PEPTIDYLPROLYL ISOMERASE"/>
    <property type="match status" value="1"/>
</dbReference>
<dbReference type="GO" id="GO:0003755">
    <property type="term" value="F:peptidyl-prolyl cis-trans isomerase activity"/>
    <property type="evidence" value="ECO:0007669"/>
    <property type="project" value="UniProtKB-KW"/>
</dbReference>
<gene>
    <name evidence="7" type="primary">nifM</name>
    <name evidence="7" type="ORF">GW590_07210</name>
</gene>
<comment type="caution">
    <text evidence="7">The sequence shown here is derived from an EMBL/GenBank/DDBJ whole genome shotgun (WGS) entry which is preliminary data.</text>
</comment>
<dbReference type="SUPFAM" id="SSF54534">
    <property type="entry name" value="FKBP-like"/>
    <property type="match status" value="1"/>
</dbReference>
<dbReference type="InterPro" id="IPR027304">
    <property type="entry name" value="Trigger_fact/SurA_dom_sf"/>
</dbReference>
<dbReference type="PANTHER" id="PTHR47245:SF2">
    <property type="entry name" value="PEPTIDYL-PROLYL CIS-TRANS ISOMERASE HP_0175-RELATED"/>
    <property type="match status" value="1"/>
</dbReference>
<dbReference type="PROSITE" id="PS50198">
    <property type="entry name" value="PPIC_PPIASE_2"/>
    <property type="match status" value="1"/>
</dbReference>
<keyword evidence="5" id="KW-0413">Isomerase</keyword>
<evidence type="ECO:0000259" key="6">
    <source>
        <dbReference type="PROSITE" id="PS50198"/>
    </source>
</evidence>
<comment type="similarity">
    <text evidence="2">Belongs to the PpiC/parvulin rotamase family.</text>
</comment>
<dbReference type="InterPro" id="IPR014282">
    <property type="entry name" value="Nitrogen_fix_NifM"/>
</dbReference>
<dbReference type="EMBL" id="JAADJU010000003">
    <property type="protein sequence ID" value="NMP26647.1"/>
    <property type="molecule type" value="Genomic_DNA"/>
</dbReference>
<reference evidence="7 8" key="1">
    <citation type="submission" date="2020-01" db="EMBL/GenBank/DDBJ databases">
        <authorList>
            <person name="Lee S.D."/>
        </authorList>
    </citation>
    <scope>NUCLEOTIDE SEQUENCE [LARGE SCALE GENOMIC DNA]</scope>
    <source>
        <strain evidence="7 8">SAP-1</strain>
    </source>
</reference>
<proteinExistence type="inferred from homology"/>
<sequence>MNGADWQDYSRWKLAQHLQTDPELGETKAHQHFLLAWQRQHRLETAIVAAAQARGLQPTDQAREYTRQQLTDELQELALTAQQVEAVICHQTLLREQLDWVSQQAPRPDEEEVARCYHQHQAAFIRPEQRFSRHLLITAETHQPGSDRQIKLLARRLRSGRDKFADLAQRYSHCPTALEGGLMGWVGRGILFPQLETVLFQLEAGELSAVTATELGWHLLLCEQIRLPQPLPAEQALQQVRQQLQTQRQQYYQRQWLQQLLASH</sequence>
<dbReference type="Pfam" id="PF00639">
    <property type="entry name" value="Rotamase"/>
    <property type="match status" value="1"/>
</dbReference>
<dbReference type="InterPro" id="IPR046357">
    <property type="entry name" value="PPIase_dom_sf"/>
</dbReference>
<evidence type="ECO:0000256" key="3">
    <source>
        <dbReference type="ARBA" id="ARBA00013194"/>
    </source>
</evidence>
<name>A0A848MES2_9GAMM</name>
<dbReference type="AlphaFoldDB" id="A0A848MES2"/>
<dbReference type="SUPFAM" id="SSF109998">
    <property type="entry name" value="Triger factor/SurA peptide-binding domain-like"/>
    <property type="match status" value="1"/>
</dbReference>
<dbReference type="EC" id="5.2.1.8" evidence="3"/>
<dbReference type="RefSeq" id="WP_169402339.1">
    <property type="nucleotide sequence ID" value="NZ_JAADJU010000003.1"/>
</dbReference>
<dbReference type="Gene3D" id="3.10.50.40">
    <property type="match status" value="1"/>
</dbReference>
<evidence type="ECO:0000256" key="1">
    <source>
        <dbReference type="ARBA" id="ARBA00000971"/>
    </source>
</evidence>
<dbReference type="InterPro" id="IPR023058">
    <property type="entry name" value="PPIase_PpiC_CS"/>
</dbReference>
<dbReference type="InterPro" id="IPR050245">
    <property type="entry name" value="PrsA_foldase"/>
</dbReference>
<organism evidence="7 8">
    <name type="scientific">Rouxiella aceris</name>
    <dbReference type="NCBI Taxonomy" id="2703884"/>
    <lineage>
        <taxon>Bacteria</taxon>
        <taxon>Pseudomonadati</taxon>
        <taxon>Pseudomonadota</taxon>
        <taxon>Gammaproteobacteria</taxon>
        <taxon>Enterobacterales</taxon>
        <taxon>Yersiniaceae</taxon>
        <taxon>Rouxiella</taxon>
    </lineage>
</organism>
<dbReference type="PROSITE" id="PS01096">
    <property type="entry name" value="PPIC_PPIASE_1"/>
    <property type="match status" value="1"/>
</dbReference>
<keyword evidence="4 5" id="KW-0697">Rotamase</keyword>
<feature type="domain" description="PpiC" evidence="6">
    <location>
        <begin position="127"/>
        <end position="224"/>
    </location>
</feature>
<keyword evidence="8" id="KW-1185">Reference proteome</keyword>